<dbReference type="PANTHER" id="PTHR32009">
    <property type="entry name" value="TMV RESISTANCE PROTEIN N-LIKE"/>
    <property type="match status" value="1"/>
</dbReference>
<dbReference type="PROSITE" id="PS50104">
    <property type="entry name" value="TIR"/>
    <property type="match status" value="1"/>
</dbReference>
<dbReference type="Proteomes" id="UP001314170">
    <property type="component" value="Unassembled WGS sequence"/>
</dbReference>
<name>A0AAV1S7E0_9ROSI</name>
<evidence type="ECO:0000256" key="1">
    <source>
        <dbReference type="ARBA" id="ARBA00023027"/>
    </source>
</evidence>
<dbReference type="Gene3D" id="3.40.50.10140">
    <property type="entry name" value="Toll/interleukin-1 receptor homology (TIR) domain"/>
    <property type="match status" value="1"/>
</dbReference>
<evidence type="ECO:0000259" key="2">
    <source>
        <dbReference type="PROSITE" id="PS50104"/>
    </source>
</evidence>
<dbReference type="GO" id="GO:0007165">
    <property type="term" value="P:signal transduction"/>
    <property type="evidence" value="ECO:0007669"/>
    <property type="project" value="InterPro"/>
</dbReference>
<accession>A0AAV1S7E0</accession>
<protein>
    <recommendedName>
        <fullName evidence="2">TIR domain-containing protein</fullName>
    </recommendedName>
</protein>
<gene>
    <name evidence="3" type="ORF">DCAF_LOCUS18803</name>
</gene>
<evidence type="ECO:0000313" key="3">
    <source>
        <dbReference type="EMBL" id="CAK7346133.1"/>
    </source>
</evidence>
<dbReference type="InterPro" id="IPR000157">
    <property type="entry name" value="TIR_dom"/>
</dbReference>
<sequence length="247" mass="28294">MAAVNYPDSSSSRFSRCKYQVFLSFRGDDIRKNFIDHLYAALVRSGIHTFRDDDEIRRGENIEFEIQRAIQQSKISIIVFSKDYASSRWCLDELVMIMERRRTAGCYRLFFDGTDLRNTRTVDVEIKNNTKGKSVVFSPDFVPRSFHRTGEFLLLNHWKIGVITDVKFDNGDELSVSVRANEPGIQIKTIGVRIMYEEEGNDHNIKSNNEVVTAYSSSANNEVVIAHNCSSSWDNQALGDGHVKKHI</sequence>
<dbReference type="AlphaFoldDB" id="A0AAV1S7E0"/>
<keyword evidence="1" id="KW-0520">NAD</keyword>
<proteinExistence type="predicted"/>
<dbReference type="EMBL" id="CAWUPB010001173">
    <property type="protein sequence ID" value="CAK7346133.1"/>
    <property type="molecule type" value="Genomic_DNA"/>
</dbReference>
<organism evidence="3 4">
    <name type="scientific">Dovyalis caffra</name>
    <dbReference type="NCBI Taxonomy" id="77055"/>
    <lineage>
        <taxon>Eukaryota</taxon>
        <taxon>Viridiplantae</taxon>
        <taxon>Streptophyta</taxon>
        <taxon>Embryophyta</taxon>
        <taxon>Tracheophyta</taxon>
        <taxon>Spermatophyta</taxon>
        <taxon>Magnoliopsida</taxon>
        <taxon>eudicotyledons</taxon>
        <taxon>Gunneridae</taxon>
        <taxon>Pentapetalae</taxon>
        <taxon>rosids</taxon>
        <taxon>fabids</taxon>
        <taxon>Malpighiales</taxon>
        <taxon>Salicaceae</taxon>
        <taxon>Flacourtieae</taxon>
        <taxon>Dovyalis</taxon>
    </lineage>
</organism>
<dbReference type="PANTHER" id="PTHR32009:SF154">
    <property type="entry name" value="TIR DOMAIN-CONTAINING PROTEIN"/>
    <property type="match status" value="1"/>
</dbReference>
<reference evidence="3 4" key="1">
    <citation type="submission" date="2024-01" db="EMBL/GenBank/DDBJ databases">
        <authorList>
            <person name="Waweru B."/>
        </authorList>
    </citation>
    <scope>NUCLEOTIDE SEQUENCE [LARGE SCALE GENOMIC DNA]</scope>
</reference>
<dbReference type="InterPro" id="IPR035897">
    <property type="entry name" value="Toll_tir_struct_dom_sf"/>
</dbReference>
<keyword evidence="4" id="KW-1185">Reference proteome</keyword>
<evidence type="ECO:0000313" key="4">
    <source>
        <dbReference type="Proteomes" id="UP001314170"/>
    </source>
</evidence>
<dbReference type="Pfam" id="PF01582">
    <property type="entry name" value="TIR"/>
    <property type="match status" value="1"/>
</dbReference>
<comment type="caution">
    <text evidence="3">The sequence shown here is derived from an EMBL/GenBank/DDBJ whole genome shotgun (WGS) entry which is preliminary data.</text>
</comment>
<dbReference type="SMART" id="SM00255">
    <property type="entry name" value="TIR"/>
    <property type="match status" value="1"/>
</dbReference>
<feature type="domain" description="TIR" evidence="2">
    <location>
        <begin position="17"/>
        <end position="153"/>
    </location>
</feature>
<dbReference type="SUPFAM" id="SSF52200">
    <property type="entry name" value="Toll/Interleukin receptor TIR domain"/>
    <property type="match status" value="1"/>
</dbReference>